<dbReference type="EMBL" id="LJUO01000020">
    <property type="protein sequence ID" value="KPK72899.1"/>
    <property type="molecule type" value="Genomic_DNA"/>
</dbReference>
<dbReference type="Pfam" id="PF04101">
    <property type="entry name" value="Glyco_tran_28_C"/>
    <property type="match status" value="1"/>
</dbReference>
<protein>
    <recommendedName>
        <fullName evidence="9">Diacylglycerol glucosyltransferase N-terminal domain-containing protein</fullName>
    </recommendedName>
</protein>
<evidence type="ECO:0000256" key="1">
    <source>
        <dbReference type="ARBA" id="ARBA00004370"/>
    </source>
</evidence>
<accession>A0A0S8GIN6</accession>
<evidence type="ECO:0000313" key="8">
    <source>
        <dbReference type="Proteomes" id="UP000051096"/>
    </source>
</evidence>
<evidence type="ECO:0000313" key="7">
    <source>
        <dbReference type="EMBL" id="KPK72899.1"/>
    </source>
</evidence>
<evidence type="ECO:0000259" key="6">
    <source>
        <dbReference type="Pfam" id="PF06925"/>
    </source>
</evidence>
<keyword evidence="4" id="KW-0808">Transferase</keyword>
<dbReference type="InterPro" id="IPR007235">
    <property type="entry name" value="Glyco_trans_28_C"/>
</dbReference>
<dbReference type="InterPro" id="IPR050519">
    <property type="entry name" value="Glycosyltransf_28_UgtP"/>
</dbReference>
<dbReference type="PANTHER" id="PTHR43025">
    <property type="entry name" value="MONOGALACTOSYLDIACYLGLYCEROL SYNTHASE"/>
    <property type="match status" value="1"/>
</dbReference>
<dbReference type="Proteomes" id="UP000051096">
    <property type="component" value="Unassembled WGS sequence"/>
</dbReference>
<evidence type="ECO:0000256" key="4">
    <source>
        <dbReference type="ARBA" id="ARBA00022679"/>
    </source>
</evidence>
<organism evidence="7 8">
    <name type="scientific">candidate division WOR_3 bacterium SM23_60</name>
    <dbReference type="NCBI Taxonomy" id="1703780"/>
    <lineage>
        <taxon>Bacteria</taxon>
        <taxon>Bacteria division WOR-3</taxon>
    </lineage>
</organism>
<proteinExistence type="inferred from homology"/>
<evidence type="ECO:0008006" key="9">
    <source>
        <dbReference type="Google" id="ProtNLM"/>
    </source>
</evidence>
<feature type="domain" description="Glycosyl transferase family 28 C-terminal" evidence="5">
    <location>
        <begin position="219"/>
        <end position="341"/>
    </location>
</feature>
<dbReference type="Gene3D" id="3.40.50.2000">
    <property type="entry name" value="Glycogen Phosphorylase B"/>
    <property type="match status" value="1"/>
</dbReference>
<comment type="subcellular location">
    <subcellularLocation>
        <location evidence="1">Membrane</location>
    </subcellularLocation>
</comment>
<dbReference type="Pfam" id="PF06925">
    <property type="entry name" value="MGDG_synth"/>
    <property type="match status" value="1"/>
</dbReference>
<dbReference type="GO" id="GO:0016758">
    <property type="term" value="F:hexosyltransferase activity"/>
    <property type="evidence" value="ECO:0007669"/>
    <property type="project" value="InterPro"/>
</dbReference>
<evidence type="ECO:0000259" key="5">
    <source>
        <dbReference type="Pfam" id="PF04101"/>
    </source>
</evidence>
<sequence>MPVGAGHMKAAKAVHQALSELDPKIDVRFENCFDWVLPLYGAAYKSIYDFAQKRARTLLKILYGGMGINSGASDFLYQSHKAIAYRFRELLIGYRPDYILCTHFSPGYFSALYKGEFNYKIGVVVTDYYVHPHWVNREIDHYFIPHEFLTNQIMSYGVRGEQVYPFGLPVALELEGTIDLVAARRRFGLSKDRISTTVMGSRVFGGEWFELVRELVDFDYDFLVLCGDNTVVQEKIKKIEGKSRLTTHGMVPRIHELIATTDILITKAGGITTTEATKVGPCLLFANSIVGLEDKNEDFFIKHGAALRLTTDSAKSVMADLLGHPEKIAEMRKKLKSMGKKTPAINIAKVILRGKTK</sequence>
<dbReference type="GO" id="GO:0016020">
    <property type="term" value="C:membrane"/>
    <property type="evidence" value="ECO:0007669"/>
    <property type="project" value="UniProtKB-SubCell"/>
</dbReference>
<evidence type="ECO:0000256" key="2">
    <source>
        <dbReference type="ARBA" id="ARBA00006962"/>
    </source>
</evidence>
<comment type="similarity">
    <text evidence="2">Belongs to the glycosyltransferase 28 family.</text>
</comment>
<keyword evidence="3" id="KW-0328">Glycosyltransferase</keyword>
<evidence type="ECO:0000256" key="3">
    <source>
        <dbReference type="ARBA" id="ARBA00022676"/>
    </source>
</evidence>
<comment type="caution">
    <text evidence="7">The sequence shown here is derived from an EMBL/GenBank/DDBJ whole genome shotgun (WGS) entry which is preliminary data.</text>
</comment>
<dbReference type="PANTHER" id="PTHR43025:SF3">
    <property type="entry name" value="MONOGALACTOSYLDIACYLGLYCEROL SYNTHASE 1, CHLOROPLASTIC"/>
    <property type="match status" value="1"/>
</dbReference>
<dbReference type="SUPFAM" id="SSF53756">
    <property type="entry name" value="UDP-Glycosyltransferase/glycogen phosphorylase"/>
    <property type="match status" value="1"/>
</dbReference>
<dbReference type="GO" id="GO:0009247">
    <property type="term" value="P:glycolipid biosynthetic process"/>
    <property type="evidence" value="ECO:0007669"/>
    <property type="project" value="InterPro"/>
</dbReference>
<gene>
    <name evidence="7" type="ORF">AMJ87_03400</name>
</gene>
<name>A0A0S8GIN6_UNCW3</name>
<dbReference type="AlphaFoldDB" id="A0A0S8GIN6"/>
<reference evidence="7 8" key="1">
    <citation type="journal article" date="2015" name="Microbiome">
        <title>Genomic resolution of linkages in carbon, nitrogen, and sulfur cycling among widespread estuary sediment bacteria.</title>
        <authorList>
            <person name="Baker B.J."/>
            <person name="Lazar C.S."/>
            <person name="Teske A.P."/>
            <person name="Dick G.J."/>
        </authorList>
    </citation>
    <scope>NUCLEOTIDE SEQUENCE [LARGE SCALE GENOMIC DNA]</scope>
    <source>
        <strain evidence="7">SM23_60</strain>
    </source>
</reference>
<dbReference type="InterPro" id="IPR009695">
    <property type="entry name" value="Diacylglyc_glucosyltr_N"/>
</dbReference>
<feature type="domain" description="Diacylglycerol glucosyltransferase N-terminal" evidence="6">
    <location>
        <begin position="7"/>
        <end position="170"/>
    </location>
</feature>